<evidence type="ECO:0000259" key="2">
    <source>
        <dbReference type="Pfam" id="PF06750"/>
    </source>
</evidence>
<dbReference type="GO" id="GO:0008168">
    <property type="term" value="F:methyltransferase activity"/>
    <property type="evidence" value="ECO:0007669"/>
    <property type="project" value="UniProtKB-KW"/>
</dbReference>
<proteinExistence type="predicted"/>
<dbReference type="RefSeq" id="WP_184199778.1">
    <property type="nucleotide sequence ID" value="NZ_JACHGW010000003.1"/>
</dbReference>
<dbReference type="EMBL" id="JACHGW010000003">
    <property type="protein sequence ID" value="MBB6051883.1"/>
    <property type="molecule type" value="Genomic_DNA"/>
</dbReference>
<feature type="transmembrane region" description="Helical" evidence="1">
    <location>
        <begin position="256"/>
        <end position="287"/>
    </location>
</feature>
<dbReference type="AlphaFoldDB" id="A0A7W9STS0"/>
<dbReference type="PANTHER" id="PTHR30487:SF0">
    <property type="entry name" value="PREPILIN LEADER PEPTIDASE_N-METHYLTRANSFERASE-RELATED"/>
    <property type="match status" value="1"/>
</dbReference>
<keyword evidence="1" id="KW-1133">Transmembrane helix</keyword>
<dbReference type="InterPro" id="IPR050882">
    <property type="entry name" value="Prepilin_peptidase/N-MTase"/>
</dbReference>
<feature type="transmembrane region" description="Helical" evidence="1">
    <location>
        <begin position="112"/>
        <end position="132"/>
    </location>
</feature>
<feature type="transmembrane region" description="Helical" evidence="1">
    <location>
        <begin position="144"/>
        <end position="163"/>
    </location>
</feature>
<organism evidence="3 4">
    <name type="scientific">Armatimonas rosea</name>
    <dbReference type="NCBI Taxonomy" id="685828"/>
    <lineage>
        <taxon>Bacteria</taxon>
        <taxon>Bacillati</taxon>
        <taxon>Armatimonadota</taxon>
        <taxon>Armatimonadia</taxon>
        <taxon>Armatimonadales</taxon>
        <taxon>Armatimonadaceae</taxon>
        <taxon>Armatimonas</taxon>
    </lineage>
</organism>
<dbReference type="GO" id="GO:0005886">
    <property type="term" value="C:plasma membrane"/>
    <property type="evidence" value="ECO:0007669"/>
    <property type="project" value="TreeGrafter"/>
</dbReference>
<feature type="domain" description="Prepilin peptidase A24 N-terminal" evidence="2">
    <location>
        <begin position="20"/>
        <end position="100"/>
    </location>
</feature>
<sequence>MNIEWPALPDSFWYYVAFAYGAIVGSFLNVVIYRLPLGKHLSKPASHCPNCNHLITFWENIPLLSFLFLRARCSDCKAPISWRYFCVELFTGCFWALLYHTIVLPYQQLTTWHFIFAALVSSVLIALVFIDLDHFLAPDELTRLALILGIGRDIACGIAAVLLGEWPHFAETYLYFGWLPISVAGAALYGGLLFLVSFLGFVLYARVPGESFLQTARRFFVDEAPETESGMALVDTGGEGEDGSESAPPRLAFSPLFLCALSFLSMAPLIPTLSPVFLLIPLTAFFFMTRRADETPLQTIARFGRSDDLGLPASASEEVAAAAAEADQFAREAETGQHGAMGLGDVKLALGLGAILGPGLAVLSLVFATFLGATVGGYLAFRRGRSMKYGIPFVPFMAAGAMLTMCYGPLLIENYRKIAFPEKKDDLHLDIRGPKTRQRMGLPPLKPGQ</sequence>
<keyword evidence="3" id="KW-0489">Methyltransferase</keyword>
<dbReference type="EC" id="3.4.23.43" evidence="3"/>
<dbReference type="PANTHER" id="PTHR30487">
    <property type="entry name" value="TYPE 4 PREPILIN-LIKE PROTEINS LEADER PEPTIDE-PROCESSING ENZYME"/>
    <property type="match status" value="1"/>
</dbReference>
<keyword evidence="3" id="KW-0808">Transferase</keyword>
<keyword evidence="1" id="KW-0472">Membrane</keyword>
<dbReference type="GO" id="GO:0032259">
    <property type="term" value="P:methylation"/>
    <property type="evidence" value="ECO:0007669"/>
    <property type="project" value="UniProtKB-KW"/>
</dbReference>
<dbReference type="Proteomes" id="UP000520814">
    <property type="component" value="Unassembled WGS sequence"/>
</dbReference>
<keyword evidence="1" id="KW-0812">Transmembrane</keyword>
<reference evidence="3 4" key="1">
    <citation type="submission" date="2020-08" db="EMBL/GenBank/DDBJ databases">
        <title>Genomic Encyclopedia of Type Strains, Phase IV (KMG-IV): sequencing the most valuable type-strain genomes for metagenomic binning, comparative biology and taxonomic classification.</title>
        <authorList>
            <person name="Goeker M."/>
        </authorList>
    </citation>
    <scope>NUCLEOTIDE SEQUENCE [LARGE SCALE GENOMIC DNA]</scope>
    <source>
        <strain evidence="3 4">DSM 23562</strain>
    </source>
</reference>
<dbReference type="EC" id="2.1.1.-" evidence="3"/>
<evidence type="ECO:0000256" key="1">
    <source>
        <dbReference type="SAM" id="Phobius"/>
    </source>
</evidence>
<name>A0A7W9STS0_ARMRO</name>
<accession>A0A7W9STS0</accession>
<feature type="transmembrane region" description="Helical" evidence="1">
    <location>
        <begin position="175"/>
        <end position="204"/>
    </location>
</feature>
<keyword evidence="3" id="KW-0378">Hydrolase</keyword>
<gene>
    <name evidence="3" type="ORF">HNQ39_003693</name>
</gene>
<feature type="transmembrane region" description="Helical" evidence="1">
    <location>
        <begin position="84"/>
        <end position="106"/>
    </location>
</feature>
<feature type="transmembrane region" description="Helical" evidence="1">
    <location>
        <begin position="12"/>
        <end position="33"/>
    </location>
</feature>
<keyword evidence="4" id="KW-1185">Reference proteome</keyword>
<dbReference type="GO" id="GO:0004190">
    <property type="term" value="F:aspartic-type endopeptidase activity"/>
    <property type="evidence" value="ECO:0007669"/>
    <property type="project" value="UniProtKB-EC"/>
</dbReference>
<evidence type="ECO:0000313" key="3">
    <source>
        <dbReference type="EMBL" id="MBB6051883.1"/>
    </source>
</evidence>
<protein>
    <submittedName>
        <fullName evidence="3">Leader peptidase (Prepilin peptidase)/N-methyltransferase</fullName>
        <ecNumber evidence="3">2.1.1.-</ecNumber>
        <ecNumber evidence="3">3.4.23.43</ecNumber>
    </submittedName>
</protein>
<dbReference type="Pfam" id="PF06750">
    <property type="entry name" value="A24_N_bact"/>
    <property type="match status" value="1"/>
</dbReference>
<dbReference type="GO" id="GO:0006465">
    <property type="term" value="P:signal peptide processing"/>
    <property type="evidence" value="ECO:0007669"/>
    <property type="project" value="TreeGrafter"/>
</dbReference>
<comment type="caution">
    <text evidence="3">The sequence shown here is derived from an EMBL/GenBank/DDBJ whole genome shotgun (WGS) entry which is preliminary data.</text>
</comment>
<dbReference type="InterPro" id="IPR010627">
    <property type="entry name" value="Prepilin_pept_A24_N"/>
</dbReference>
<evidence type="ECO:0000313" key="4">
    <source>
        <dbReference type="Proteomes" id="UP000520814"/>
    </source>
</evidence>
<feature type="transmembrane region" description="Helical" evidence="1">
    <location>
        <begin position="393"/>
        <end position="412"/>
    </location>
</feature>
<feature type="transmembrane region" description="Helical" evidence="1">
    <location>
        <begin position="348"/>
        <end position="381"/>
    </location>
</feature>